<evidence type="ECO:0000256" key="3">
    <source>
        <dbReference type="ARBA" id="ARBA00022723"/>
    </source>
</evidence>
<dbReference type="InterPro" id="IPR023198">
    <property type="entry name" value="PGP-like_dom2"/>
</dbReference>
<keyword evidence="6" id="KW-1185">Reference proteome</keyword>
<comment type="caution">
    <text evidence="5">The sequence shown here is derived from an EMBL/GenBank/DDBJ whole genome shotgun (WGS) entry which is preliminary data.</text>
</comment>
<name>A0ABW1KX29_9PROT</name>
<dbReference type="Pfam" id="PF00702">
    <property type="entry name" value="Hydrolase"/>
    <property type="match status" value="1"/>
</dbReference>
<dbReference type="SUPFAM" id="SSF56784">
    <property type="entry name" value="HAD-like"/>
    <property type="match status" value="1"/>
</dbReference>
<dbReference type="PANTHER" id="PTHR46193:SF10">
    <property type="entry name" value="6-PHOSPHOGLUCONATE PHOSPHATASE"/>
    <property type="match status" value="1"/>
</dbReference>
<dbReference type="PANTHER" id="PTHR46193">
    <property type="entry name" value="6-PHOSPHOGLUCONATE PHOSPHATASE"/>
    <property type="match status" value="1"/>
</dbReference>
<protein>
    <submittedName>
        <fullName evidence="5">HAD family hydrolase</fullName>
    </submittedName>
</protein>
<dbReference type="InterPro" id="IPR036412">
    <property type="entry name" value="HAD-like_sf"/>
</dbReference>
<dbReference type="GO" id="GO:0016787">
    <property type="term" value="F:hydrolase activity"/>
    <property type="evidence" value="ECO:0007669"/>
    <property type="project" value="UniProtKB-KW"/>
</dbReference>
<dbReference type="InterPro" id="IPR051600">
    <property type="entry name" value="Beta-PGM-like"/>
</dbReference>
<dbReference type="Gene3D" id="1.10.150.240">
    <property type="entry name" value="Putative phosphatase, domain 2"/>
    <property type="match status" value="1"/>
</dbReference>
<sequence>MTPQTGISFDAIIFDCDGVLVDSEVLSIKGERTALEAFGIFYSPEDYVRKFVGLHDRAFFDALRDDYRKAHDRNAPEGFEEQILEGRRRERHLLTAVAGADVALKKARLYARAIGVASSSRAHFLTSKLERTGLYDLAHPHVYSADLVAHGKPAPDIFLYAAERLDVDPARCLVLEDSENGVKAGVAAGMTVWGFLGGGHIFDGHGERLLNVGAAQLAKNFADFTDQLDALYQNTEHSAL</sequence>
<evidence type="ECO:0000313" key="5">
    <source>
        <dbReference type="EMBL" id="MFC6034998.1"/>
    </source>
</evidence>
<dbReference type="SFLD" id="SFLDS00003">
    <property type="entry name" value="Haloacid_Dehalogenase"/>
    <property type="match status" value="1"/>
</dbReference>
<keyword evidence="4" id="KW-0460">Magnesium</keyword>
<evidence type="ECO:0000313" key="6">
    <source>
        <dbReference type="Proteomes" id="UP001596116"/>
    </source>
</evidence>
<keyword evidence="3" id="KW-0479">Metal-binding</keyword>
<evidence type="ECO:0000256" key="1">
    <source>
        <dbReference type="ARBA" id="ARBA00001946"/>
    </source>
</evidence>
<comment type="similarity">
    <text evidence="2">Belongs to the HAD-like hydrolase superfamily. CbbY/CbbZ/Gph/YieH family.</text>
</comment>
<dbReference type="SFLD" id="SFLDG01129">
    <property type="entry name" value="C1.5:_HAD__Beta-PGM__Phosphata"/>
    <property type="match status" value="1"/>
</dbReference>
<dbReference type="InterPro" id="IPR006439">
    <property type="entry name" value="HAD-SF_hydro_IA"/>
</dbReference>
<proteinExistence type="inferred from homology"/>
<dbReference type="NCBIfam" id="TIGR01509">
    <property type="entry name" value="HAD-SF-IA-v3"/>
    <property type="match status" value="1"/>
</dbReference>
<dbReference type="EMBL" id="JBHPON010000001">
    <property type="protein sequence ID" value="MFC6034998.1"/>
    <property type="molecule type" value="Genomic_DNA"/>
</dbReference>
<dbReference type="Proteomes" id="UP001596116">
    <property type="component" value="Unassembled WGS sequence"/>
</dbReference>
<evidence type="ECO:0000256" key="4">
    <source>
        <dbReference type="ARBA" id="ARBA00022842"/>
    </source>
</evidence>
<dbReference type="Gene3D" id="3.40.50.1000">
    <property type="entry name" value="HAD superfamily/HAD-like"/>
    <property type="match status" value="1"/>
</dbReference>
<evidence type="ECO:0000256" key="2">
    <source>
        <dbReference type="ARBA" id="ARBA00006171"/>
    </source>
</evidence>
<dbReference type="RefSeq" id="WP_379879669.1">
    <property type="nucleotide sequence ID" value="NZ_JBHPON010000001.1"/>
</dbReference>
<accession>A0ABW1KX29</accession>
<keyword evidence="5" id="KW-0378">Hydrolase</keyword>
<comment type="cofactor">
    <cofactor evidence="1">
        <name>Mg(2+)</name>
        <dbReference type="ChEBI" id="CHEBI:18420"/>
    </cofactor>
</comment>
<dbReference type="InterPro" id="IPR023214">
    <property type="entry name" value="HAD_sf"/>
</dbReference>
<reference evidence="5 6" key="1">
    <citation type="submission" date="2024-09" db="EMBL/GenBank/DDBJ databases">
        <authorList>
            <person name="Zhang Z.-H."/>
        </authorList>
    </citation>
    <scope>NUCLEOTIDE SEQUENCE [LARGE SCALE GENOMIC DNA]</scope>
    <source>
        <strain evidence="5 6">HHTR114</strain>
    </source>
</reference>
<gene>
    <name evidence="5" type="ORF">ACFMB1_05550</name>
</gene>
<organism evidence="5 6">
    <name type="scientific">Hyphococcus aureus</name>
    <dbReference type="NCBI Taxonomy" id="2666033"/>
    <lineage>
        <taxon>Bacteria</taxon>
        <taxon>Pseudomonadati</taxon>
        <taxon>Pseudomonadota</taxon>
        <taxon>Alphaproteobacteria</taxon>
        <taxon>Parvularculales</taxon>
        <taxon>Parvularculaceae</taxon>
        <taxon>Hyphococcus</taxon>
    </lineage>
</organism>